<evidence type="ECO:0000256" key="11">
    <source>
        <dbReference type="ARBA" id="ARBA00032498"/>
    </source>
</evidence>
<dbReference type="PROSITE" id="PS50118">
    <property type="entry name" value="HMG_BOX_2"/>
    <property type="match status" value="1"/>
</dbReference>
<reference evidence="16 17" key="1">
    <citation type="submission" date="2017-06" db="EMBL/GenBank/DDBJ databases">
        <title>A platform for efficient transgenesis in Macrostomum lignano, a flatworm model organism for stem cell research.</title>
        <authorList>
            <person name="Berezikov E."/>
        </authorList>
    </citation>
    <scope>NUCLEOTIDE SEQUENCE [LARGE SCALE GENOMIC DNA]</scope>
    <source>
        <strain evidence="16">DV1</strain>
        <tissue evidence="16">Whole organism</tissue>
    </source>
</reference>
<dbReference type="GO" id="GO:0000978">
    <property type="term" value="F:RNA polymerase II cis-regulatory region sequence-specific DNA binding"/>
    <property type="evidence" value="ECO:0007669"/>
    <property type="project" value="TreeGrafter"/>
</dbReference>
<keyword evidence="8" id="KW-0010">Activator</keyword>
<comment type="similarity">
    <text evidence="2">Belongs to the SRY family.</text>
</comment>
<evidence type="ECO:0000256" key="8">
    <source>
        <dbReference type="ARBA" id="ARBA00023159"/>
    </source>
</evidence>
<dbReference type="STRING" id="282301.A0A267F3T5"/>
<keyword evidence="17" id="KW-1185">Reference proteome</keyword>
<dbReference type="GO" id="GO:0001228">
    <property type="term" value="F:DNA-binding transcription activator activity, RNA polymerase II-specific"/>
    <property type="evidence" value="ECO:0007669"/>
    <property type="project" value="TreeGrafter"/>
</dbReference>
<keyword evidence="10 13" id="KW-0539">Nucleus</keyword>
<dbReference type="GO" id="GO:0030154">
    <property type="term" value="P:cell differentiation"/>
    <property type="evidence" value="ECO:0007669"/>
    <property type="project" value="UniProtKB-KW"/>
</dbReference>
<protein>
    <recommendedName>
        <fullName evidence="3">Sex-determining region Y protein</fullName>
    </recommendedName>
    <alternativeName>
        <fullName evidence="11">Testis-determining factor</fullName>
    </alternativeName>
</protein>
<evidence type="ECO:0000256" key="13">
    <source>
        <dbReference type="PROSITE-ProRule" id="PRU00267"/>
    </source>
</evidence>
<keyword evidence="4" id="KW-0221">Differentiation</keyword>
<dbReference type="PRINTS" id="PR00886">
    <property type="entry name" value="HIGHMOBLTY12"/>
</dbReference>
<feature type="DNA-binding region" description="HMG box" evidence="13">
    <location>
        <begin position="29"/>
        <end position="97"/>
    </location>
</feature>
<name>A0A267F3T5_9PLAT</name>
<feature type="domain" description="HMG box" evidence="15">
    <location>
        <begin position="29"/>
        <end position="97"/>
    </location>
</feature>
<dbReference type="PANTHER" id="PTHR10270:SF161">
    <property type="entry name" value="SEX-DETERMINING REGION Y PROTEIN"/>
    <property type="match status" value="1"/>
</dbReference>
<evidence type="ECO:0000259" key="15">
    <source>
        <dbReference type="PROSITE" id="PS50118"/>
    </source>
</evidence>
<evidence type="ECO:0000256" key="1">
    <source>
        <dbReference type="ARBA" id="ARBA00004324"/>
    </source>
</evidence>
<proteinExistence type="inferred from homology"/>
<feature type="compositionally biased region" description="Polar residues" evidence="14">
    <location>
        <begin position="1"/>
        <end position="12"/>
    </location>
</feature>
<evidence type="ECO:0000256" key="3">
    <source>
        <dbReference type="ARBA" id="ARBA00019052"/>
    </source>
</evidence>
<gene>
    <name evidence="16" type="ORF">BOX15_Mlig032231g1</name>
</gene>
<sequence length="296" mass="34065">MTTDSDQPTSADGSCCEQQQQQQQQQQHIKRPMNPFMVWAQTRRKVIAAENPKLHNSDISRRLGEEWRTLPDKEKQPFRDEASRLKSEHRAAHPDYKYQPKCKKRPASTQQQSDSSGEDCGDHQNLQQLAKHPKLQDSEINCKKLDQSTAEVQQVLTPTIHAYDQPPADQSEILLPPLQPQPQQQQQQYVCQVPSYSQVIYVDQNQLNYLLQQQQQQQQQYVVPNQLEQATSAAQSEGQLQQQHLQHQSFYGPNYQLDPTSSFIYHQQQQPQLPLPDSAFYSHSAPNDGALMLSQL</sequence>
<comment type="caution">
    <text evidence="16">The sequence shown here is derived from an EMBL/GenBank/DDBJ whole genome shotgun (WGS) entry which is preliminary data.</text>
</comment>
<evidence type="ECO:0000256" key="2">
    <source>
        <dbReference type="ARBA" id="ARBA00005998"/>
    </source>
</evidence>
<evidence type="ECO:0000256" key="4">
    <source>
        <dbReference type="ARBA" id="ARBA00022782"/>
    </source>
</evidence>
<dbReference type="InterPro" id="IPR050140">
    <property type="entry name" value="SRY-related_HMG-box_TF-like"/>
</dbReference>
<keyword evidence="7 13" id="KW-0238">DNA-binding</keyword>
<keyword evidence="9" id="KW-0804">Transcription</keyword>
<evidence type="ECO:0000256" key="12">
    <source>
        <dbReference type="ARBA" id="ARBA00045821"/>
    </source>
</evidence>
<dbReference type="Proteomes" id="UP000215902">
    <property type="component" value="Unassembled WGS sequence"/>
</dbReference>
<evidence type="ECO:0000256" key="6">
    <source>
        <dbReference type="ARBA" id="ARBA00022928"/>
    </source>
</evidence>
<dbReference type="CDD" id="cd22004">
    <property type="entry name" value="HMG-box_SOX"/>
    <property type="match status" value="1"/>
</dbReference>
<accession>A0A267F3T5</accession>
<dbReference type="InterPro" id="IPR036910">
    <property type="entry name" value="HMG_box_dom_sf"/>
</dbReference>
<evidence type="ECO:0000256" key="9">
    <source>
        <dbReference type="ARBA" id="ARBA00023163"/>
    </source>
</evidence>
<evidence type="ECO:0000313" key="16">
    <source>
        <dbReference type="EMBL" id="PAA68428.1"/>
    </source>
</evidence>
<dbReference type="InterPro" id="IPR009071">
    <property type="entry name" value="HMG_box_dom"/>
</dbReference>
<dbReference type="GO" id="GO:0005516">
    <property type="term" value="F:calmodulin binding"/>
    <property type="evidence" value="ECO:0007669"/>
    <property type="project" value="UniProtKB-KW"/>
</dbReference>
<evidence type="ECO:0000256" key="5">
    <source>
        <dbReference type="ARBA" id="ARBA00022860"/>
    </source>
</evidence>
<evidence type="ECO:0000313" key="17">
    <source>
        <dbReference type="Proteomes" id="UP000215902"/>
    </source>
</evidence>
<dbReference type="Gene3D" id="1.10.30.10">
    <property type="entry name" value="High mobility group box domain"/>
    <property type="match status" value="1"/>
</dbReference>
<dbReference type="GO" id="GO:0016607">
    <property type="term" value="C:nuclear speck"/>
    <property type="evidence" value="ECO:0007669"/>
    <property type="project" value="UniProtKB-SubCell"/>
</dbReference>
<dbReference type="PANTHER" id="PTHR10270">
    <property type="entry name" value="SOX TRANSCRIPTION FACTOR"/>
    <property type="match status" value="1"/>
</dbReference>
<feature type="region of interest" description="Disordered" evidence="14">
    <location>
        <begin position="1"/>
        <end position="123"/>
    </location>
</feature>
<dbReference type="GO" id="GO:0007548">
    <property type="term" value="P:sex differentiation"/>
    <property type="evidence" value="ECO:0007669"/>
    <property type="project" value="UniProtKB-KW"/>
</dbReference>
<organism evidence="16 17">
    <name type="scientific">Macrostomum lignano</name>
    <dbReference type="NCBI Taxonomy" id="282301"/>
    <lineage>
        <taxon>Eukaryota</taxon>
        <taxon>Metazoa</taxon>
        <taxon>Spiralia</taxon>
        <taxon>Lophotrochozoa</taxon>
        <taxon>Platyhelminthes</taxon>
        <taxon>Rhabditophora</taxon>
        <taxon>Macrostomorpha</taxon>
        <taxon>Macrostomida</taxon>
        <taxon>Macrostomidae</taxon>
        <taxon>Macrostomum</taxon>
    </lineage>
</organism>
<comment type="function">
    <text evidence="12">Transcriptional regulator that controls a genetic switch in male development. It is necessary and sufficient for initiating male sex determination by directing the development of supporting cell precursors (pre-Sertoli cells) as Sertoli rather than granulosa cells. Involved in different aspects of gene regulation including promoter activation or repression. Binds to the DNA consensus sequence 5'-[AT]AACAA[AT]-3'. SRY HMG box recognizes DNA by partial intercalation in the minor groove and promotes DNA bending. Also involved in pre-mRNA splicing. In male adult brain involved in the maintenance of motor functions of dopaminergic neurons.</text>
</comment>
<dbReference type="SUPFAM" id="SSF47095">
    <property type="entry name" value="HMG-box"/>
    <property type="match status" value="1"/>
</dbReference>
<dbReference type="FunFam" id="1.10.30.10:FF:000002">
    <property type="entry name" value="transcription factor Sox-2"/>
    <property type="match status" value="1"/>
</dbReference>
<evidence type="ECO:0000256" key="10">
    <source>
        <dbReference type="ARBA" id="ARBA00023242"/>
    </source>
</evidence>
<keyword evidence="6" id="KW-0726">Sexual differentiation</keyword>
<dbReference type="OrthoDB" id="6247875at2759"/>
<comment type="subcellular location">
    <subcellularLocation>
        <location evidence="1">Nucleus speckle</location>
    </subcellularLocation>
</comment>
<dbReference type="Pfam" id="PF00505">
    <property type="entry name" value="HMG_box"/>
    <property type="match status" value="1"/>
</dbReference>
<dbReference type="AlphaFoldDB" id="A0A267F3T5"/>
<evidence type="ECO:0000256" key="14">
    <source>
        <dbReference type="SAM" id="MobiDB-lite"/>
    </source>
</evidence>
<dbReference type="EMBL" id="NIVC01001396">
    <property type="protein sequence ID" value="PAA68428.1"/>
    <property type="molecule type" value="Genomic_DNA"/>
</dbReference>
<dbReference type="SMART" id="SM00398">
    <property type="entry name" value="HMG"/>
    <property type="match status" value="1"/>
</dbReference>
<feature type="compositionally biased region" description="Basic and acidic residues" evidence="14">
    <location>
        <begin position="52"/>
        <end position="98"/>
    </location>
</feature>
<keyword evidence="5" id="KW-0112">Calmodulin-binding</keyword>
<feature type="compositionally biased region" description="Low complexity" evidence="14">
    <location>
        <begin position="18"/>
        <end position="27"/>
    </location>
</feature>
<evidence type="ECO:0000256" key="7">
    <source>
        <dbReference type="ARBA" id="ARBA00023125"/>
    </source>
</evidence>